<feature type="chain" id="PRO_5040977798" evidence="1">
    <location>
        <begin position="18"/>
        <end position="71"/>
    </location>
</feature>
<evidence type="ECO:0000313" key="2">
    <source>
        <dbReference type="EMBL" id="KAH9827302.1"/>
    </source>
</evidence>
<keyword evidence="1" id="KW-0732">Signal</keyword>
<dbReference type="EMBL" id="RIBY02001890">
    <property type="protein sequence ID" value="KAH9827302.1"/>
    <property type="molecule type" value="Genomic_DNA"/>
</dbReference>
<organism evidence="2 3">
    <name type="scientific">Teratosphaeria destructans</name>
    <dbReference type="NCBI Taxonomy" id="418781"/>
    <lineage>
        <taxon>Eukaryota</taxon>
        <taxon>Fungi</taxon>
        <taxon>Dikarya</taxon>
        <taxon>Ascomycota</taxon>
        <taxon>Pezizomycotina</taxon>
        <taxon>Dothideomycetes</taxon>
        <taxon>Dothideomycetidae</taxon>
        <taxon>Mycosphaerellales</taxon>
        <taxon>Teratosphaeriaceae</taxon>
        <taxon>Teratosphaeria</taxon>
    </lineage>
</organism>
<gene>
    <name evidence="2" type="ORF">Tdes44962_MAKER02928</name>
</gene>
<dbReference type="Proteomes" id="UP001138500">
    <property type="component" value="Unassembled WGS sequence"/>
</dbReference>
<comment type="caution">
    <text evidence="2">The sequence shown here is derived from an EMBL/GenBank/DDBJ whole genome shotgun (WGS) entry which is preliminary data.</text>
</comment>
<feature type="signal peptide" evidence="1">
    <location>
        <begin position="1"/>
        <end position="17"/>
    </location>
</feature>
<keyword evidence="3" id="KW-1185">Reference proteome</keyword>
<reference evidence="2 3" key="1">
    <citation type="journal article" date="2018" name="IMA Fungus">
        <title>IMA Genome-F 10: Nine draft genome sequences of Claviceps purpurea s.lat., including C. arundinis, C. humidiphila, and C. cf. spartinae, pseudomolecules for the pitch canker pathogen Fusarium circinatum, draft genome of Davidsoniella eucalypti, Grosmannia galeiformis, Quambalaria eucalypti, and Teratosphaeria destructans.</title>
        <authorList>
            <person name="Wingfield B.D."/>
            <person name="Liu M."/>
            <person name="Nguyen H.D."/>
            <person name="Lane F.A."/>
            <person name="Morgan S.W."/>
            <person name="De Vos L."/>
            <person name="Wilken P.M."/>
            <person name="Duong T.A."/>
            <person name="Aylward J."/>
            <person name="Coetzee M.P."/>
            <person name="Dadej K."/>
            <person name="De Beer Z.W."/>
            <person name="Findlay W."/>
            <person name="Havenga M."/>
            <person name="Kolarik M."/>
            <person name="Menzies J.G."/>
            <person name="Naidoo K."/>
            <person name="Pochopski O."/>
            <person name="Shoukouhi P."/>
            <person name="Santana Q.C."/>
            <person name="Seifert K.A."/>
            <person name="Soal N."/>
            <person name="Steenkamp E.T."/>
            <person name="Tatham C.T."/>
            <person name="van der Nest M.A."/>
            <person name="Wingfield M.J."/>
        </authorList>
    </citation>
    <scope>NUCLEOTIDE SEQUENCE [LARGE SCALE GENOMIC DNA]</scope>
    <source>
        <strain evidence="2">CMW44962</strain>
    </source>
</reference>
<reference evidence="2 3" key="2">
    <citation type="journal article" date="2021" name="Curr. Genet.">
        <title>Genetic response to nitrogen starvation in the aggressive Eucalyptus foliar pathogen Teratosphaeria destructans.</title>
        <authorList>
            <person name="Havenga M."/>
            <person name="Wingfield B.D."/>
            <person name="Wingfield M.J."/>
            <person name="Dreyer L.L."/>
            <person name="Roets F."/>
            <person name="Aylward J."/>
        </authorList>
    </citation>
    <scope>NUCLEOTIDE SEQUENCE [LARGE SCALE GENOMIC DNA]</scope>
    <source>
        <strain evidence="2">CMW44962</strain>
    </source>
</reference>
<evidence type="ECO:0000256" key="1">
    <source>
        <dbReference type="SAM" id="SignalP"/>
    </source>
</evidence>
<protein>
    <submittedName>
        <fullName evidence="2">Uncharacterized protein</fullName>
    </submittedName>
</protein>
<name>A0A9W7W1Y6_9PEZI</name>
<dbReference type="AlphaFoldDB" id="A0A9W7W1Y6"/>
<evidence type="ECO:0000313" key="3">
    <source>
        <dbReference type="Proteomes" id="UP001138500"/>
    </source>
</evidence>
<sequence>MRSAALLLALFTSIIQAGPTKDTTGTCFFTPGFRWGFCDFGNSEGDACPESAPCLAKDHGCYVENGGVLCQ</sequence>
<proteinExistence type="predicted"/>
<accession>A0A9W7W1Y6</accession>